<dbReference type="GO" id="GO:0001228">
    <property type="term" value="F:DNA-binding transcription activator activity, RNA polymerase II-specific"/>
    <property type="evidence" value="ECO:0007669"/>
    <property type="project" value="TreeGrafter"/>
</dbReference>
<accession>B8LX19</accession>
<dbReference type="InterPro" id="IPR022698">
    <property type="entry name" value="OrsD"/>
</dbReference>
<dbReference type="InterPro" id="IPR053157">
    <property type="entry name" value="Sterol_Uptake_Regulator"/>
</dbReference>
<dbReference type="OrthoDB" id="416217at2759"/>
<dbReference type="PANTHER" id="PTHR47784">
    <property type="entry name" value="STEROL UPTAKE CONTROL PROTEIN 2"/>
    <property type="match status" value="1"/>
</dbReference>
<evidence type="ECO:0000313" key="2">
    <source>
        <dbReference type="Proteomes" id="UP000001745"/>
    </source>
</evidence>
<proteinExistence type="predicted"/>
<dbReference type="PANTHER" id="PTHR47784:SF5">
    <property type="entry name" value="STEROL UPTAKE CONTROL PROTEIN 2"/>
    <property type="match status" value="1"/>
</dbReference>
<dbReference type="Pfam" id="PF12013">
    <property type="entry name" value="OrsD"/>
    <property type="match status" value="1"/>
</dbReference>
<dbReference type="HOGENOM" id="CLU_024934_8_0_1"/>
<dbReference type="VEuPathDB" id="FungiDB:TSTA_061570"/>
<dbReference type="eggNOG" id="ENOG502SJJF">
    <property type="taxonomic scope" value="Eukaryota"/>
</dbReference>
<dbReference type="Proteomes" id="UP000001745">
    <property type="component" value="Unassembled WGS sequence"/>
</dbReference>
<dbReference type="GeneID" id="8106223"/>
<dbReference type="InParanoid" id="B8LX19"/>
<dbReference type="AlphaFoldDB" id="B8LX19"/>
<reference evidence="2" key="1">
    <citation type="journal article" date="2015" name="Genome Announc.">
        <title>Genome sequence of the AIDS-associated pathogen Penicillium marneffei (ATCC18224) and its near taxonomic relative Talaromyces stipitatus (ATCC10500).</title>
        <authorList>
            <person name="Nierman W.C."/>
            <person name="Fedorova-Abrams N.D."/>
            <person name="Andrianopoulos A."/>
        </authorList>
    </citation>
    <scope>NUCLEOTIDE SEQUENCE [LARGE SCALE GENOMIC DNA]</scope>
    <source>
        <strain evidence="2">ATCC 10500 / CBS 375.48 / QM 6759 / NRRL 1006</strain>
    </source>
</reference>
<evidence type="ECO:0000313" key="1">
    <source>
        <dbReference type="EMBL" id="EED22669.1"/>
    </source>
</evidence>
<dbReference type="OMA" id="SMLCPVW"/>
<keyword evidence="2" id="KW-1185">Reference proteome</keyword>
<name>B8LX19_TALSN</name>
<dbReference type="PhylomeDB" id="B8LX19"/>
<evidence type="ECO:0008006" key="3">
    <source>
        <dbReference type="Google" id="ProtNLM"/>
    </source>
</evidence>
<sequence>MDLLPQDLFHYSEIHRVLICTSCRYAVQPTAITRHLKDIHHLPSDKRQSFVTYWKNLPLKNPDEVEPPFPQDFPVSYLPLEKGWQCNSPGCYYLCASKKRMETHWPAEHGRKGNPSRDWSPTLLQTFFRGNMVKYFTRDSRSLLAAVHVVHVKSQHTIVKDLGDSDNLQFKRKRIGDIQTKYNLDSIDSWILEYYWTSAYISLGNDHETEYIWSKVVPDLAYSHSFLLHGLLACTAQCMTHMNFPQQREELLLRACSHQNYALPAFRKAIDNPKKDSLLLVENDVDCSNGDSIVPPWLFFLRDGCVMLCDVWDTIEKGPVARLAAAWELEMYKGNRPLPYWSHFKNVAREASIWSKEEGRIYGDAALLLAKSFATMEYDQTDIFFNTWKILGSWPMRVESEFMTLLYRRHPGALILLGHYCIILRYMEGYWYFQGGAAKLMLSIMNVLEESWHKFIREPVDLILGTGFLHE</sequence>
<dbReference type="EMBL" id="EQ962652">
    <property type="protein sequence ID" value="EED22669.1"/>
    <property type="molecule type" value="Genomic_DNA"/>
</dbReference>
<organism evidence="1 2">
    <name type="scientific">Talaromyces stipitatus (strain ATCC 10500 / CBS 375.48 / QM 6759 / NRRL 1006)</name>
    <name type="common">Penicillium stipitatum</name>
    <dbReference type="NCBI Taxonomy" id="441959"/>
    <lineage>
        <taxon>Eukaryota</taxon>
        <taxon>Fungi</taxon>
        <taxon>Dikarya</taxon>
        <taxon>Ascomycota</taxon>
        <taxon>Pezizomycotina</taxon>
        <taxon>Eurotiomycetes</taxon>
        <taxon>Eurotiomycetidae</taxon>
        <taxon>Eurotiales</taxon>
        <taxon>Trichocomaceae</taxon>
        <taxon>Talaromyces</taxon>
        <taxon>Talaromyces sect. Talaromyces</taxon>
    </lineage>
</organism>
<dbReference type="RefSeq" id="XP_002340056.1">
    <property type="nucleotide sequence ID" value="XM_002340015.1"/>
</dbReference>
<protein>
    <recommendedName>
        <fullName evidence="3">C2H2-type domain-containing protein</fullName>
    </recommendedName>
</protein>
<gene>
    <name evidence="1" type="ORF">TSTA_061570</name>
</gene>